<reference evidence="1 2" key="1">
    <citation type="journal article" date="2012" name="BMC Genomics">
        <title>Tools to kill: Genome of one of the most destructive plant pathogenic fungi Macrophomina phaseolina.</title>
        <authorList>
            <person name="Islam M.S."/>
            <person name="Haque M.S."/>
            <person name="Islam M.M."/>
            <person name="Emdad E.M."/>
            <person name="Halim A."/>
            <person name="Hossen Q.M.M."/>
            <person name="Hossain M.Z."/>
            <person name="Ahmed B."/>
            <person name="Rahim S."/>
            <person name="Rahman M.S."/>
            <person name="Alam M.M."/>
            <person name="Hou S."/>
            <person name="Wan X."/>
            <person name="Saito J.A."/>
            <person name="Alam M."/>
        </authorList>
    </citation>
    <scope>NUCLEOTIDE SEQUENCE [LARGE SCALE GENOMIC DNA]</scope>
    <source>
        <strain evidence="1 2">MS6</strain>
    </source>
</reference>
<dbReference type="InParanoid" id="K2QVB1"/>
<evidence type="ECO:0000313" key="1">
    <source>
        <dbReference type="EMBL" id="EKG13591.1"/>
    </source>
</evidence>
<dbReference type="Proteomes" id="UP000007129">
    <property type="component" value="Unassembled WGS sequence"/>
</dbReference>
<dbReference type="eggNOG" id="ENOG502S073">
    <property type="taxonomic scope" value="Eukaryota"/>
</dbReference>
<dbReference type="HOGENOM" id="CLU_1332145_0_0_1"/>
<comment type="caution">
    <text evidence="1">The sequence shown here is derived from an EMBL/GenBank/DDBJ whole genome shotgun (WGS) entry which is preliminary data.</text>
</comment>
<gene>
    <name evidence="1" type="ORF">MPH_09260</name>
</gene>
<organism evidence="1 2">
    <name type="scientific">Macrophomina phaseolina (strain MS6)</name>
    <name type="common">Charcoal rot fungus</name>
    <dbReference type="NCBI Taxonomy" id="1126212"/>
    <lineage>
        <taxon>Eukaryota</taxon>
        <taxon>Fungi</taxon>
        <taxon>Dikarya</taxon>
        <taxon>Ascomycota</taxon>
        <taxon>Pezizomycotina</taxon>
        <taxon>Dothideomycetes</taxon>
        <taxon>Dothideomycetes incertae sedis</taxon>
        <taxon>Botryosphaeriales</taxon>
        <taxon>Botryosphaeriaceae</taxon>
        <taxon>Macrophomina</taxon>
    </lineage>
</organism>
<dbReference type="AlphaFoldDB" id="K2QVB1"/>
<name>K2QVB1_MACPH</name>
<dbReference type="OrthoDB" id="9930022at2759"/>
<protein>
    <submittedName>
        <fullName evidence="1">GsfR2</fullName>
    </submittedName>
</protein>
<evidence type="ECO:0000313" key="2">
    <source>
        <dbReference type="Proteomes" id="UP000007129"/>
    </source>
</evidence>
<sequence>MGLVNDPFNLPSLPLDDFLRPAVVSDIMAYQDLDNPEVVANTIYQTRAEYAARRIARMPKVFAETAQAPFVHRRLLQARESLPPPLQDALNACALYCLKNPHNQALVLRNIEAKAFQLIVGTPDPLRLSRSDLLAALQALLLYQILRLFDGDIRLRAQAEADEATLLAWMRVLRARMHQVGPVSPALPPALSAAATPSRQQTTPPE</sequence>
<dbReference type="VEuPathDB" id="FungiDB:MPH_09260"/>
<dbReference type="STRING" id="1126212.K2QVB1"/>
<accession>K2QVB1</accession>
<proteinExistence type="predicted"/>
<dbReference type="EMBL" id="AHHD01000403">
    <property type="protein sequence ID" value="EKG13591.1"/>
    <property type="molecule type" value="Genomic_DNA"/>
</dbReference>